<keyword evidence="3" id="KW-0645">Protease</keyword>
<dbReference type="Gene3D" id="3.40.50.880">
    <property type="match status" value="1"/>
</dbReference>
<keyword evidence="4" id="KW-1185">Reference proteome</keyword>
<protein>
    <submittedName>
        <fullName evidence="3">Protease I</fullName>
        <ecNumber evidence="3">3.2.-.-</ecNumber>
    </submittedName>
</protein>
<dbReference type="AlphaFoldDB" id="A0A7W4ZY08"/>
<dbReference type="EMBL" id="JACHXE010000010">
    <property type="protein sequence ID" value="MBB3080849.1"/>
    <property type="molecule type" value="Genomic_DNA"/>
</dbReference>
<proteinExistence type="inferred from homology"/>
<evidence type="ECO:0000259" key="2">
    <source>
        <dbReference type="Pfam" id="PF01965"/>
    </source>
</evidence>
<keyword evidence="3" id="KW-0378">Hydrolase</keyword>
<dbReference type="PANTHER" id="PTHR42733:SF2">
    <property type="entry name" value="DJ-1_THIJ_PFPI FAMILY PROTEIN"/>
    <property type="match status" value="1"/>
</dbReference>
<comment type="caution">
    <text evidence="3">The sequence shown here is derived from an EMBL/GenBank/DDBJ whole genome shotgun (WGS) entry which is preliminary data.</text>
</comment>
<reference evidence="3 4" key="1">
    <citation type="submission" date="2020-08" db="EMBL/GenBank/DDBJ databases">
        <title>Genomic Encyclopedia of Type Strains, Phase III (KMG-III): the genomes of soil and plant-associated and newly described type strains.</title>
        <authorList>
            <person name="Whitman W."/>
        </authorList>
    </citation>
    <scope>NUCLEOTIDE SEQUENCE [LARGE SCALE GENOMIC DNA]</scope>
    <source>
        <strain evidence="3 4">CECT 3237</strain>
    </source>
</reference>
<dbReference type="Proteomes" id="UP000572907">
    <property type="component" value="Unassembled WGS sequence"/>
</dbReference>
<dbReference type="InterPro" id="IPR002818">
    <property type="entry name" value="DJ-1/PfpI"/>
</dbReference>
<dbReference type="SUPFAM" id="SSF52317">
    <property type="entry name" value="Class I glutamine amidotransferase-like"/>
    <property type="match status" value="1"/>
</dbReference>
<accession>A0A7W4ZY08</accession>
<organism evidence="3 4">
    <name type="scientific">Streptomyces violarus</name>
    <dbReference type="NCBI Taxonomy" id="67380"/>
    <lineage>
        <taxon>Bacteria</taxon>
        <taxon>Bacillati</taxon>
        <taxon>Actinomycetota</taxon>
        <taxon>Actinomycetes</taxon>
        <taxon>Kitasatosporales</taxon>
        <taxon>Streptomycetaceae</taxon>
        <taxon>Streptomyces</taxon>
    </lineage>
</organism>
<dbReference type="GO" id="GO:0006508">
    <property type="term" value="P:proteolysis"/>
    <property type="evidence" value="ECO:0007669"/>
    <property type="project" value="UniProtKB-KW"/>
</dbReference>
<evidence type="ECO:0000313" key="3">
    <source>
        <dbReference type="EMBL" id="MBB3080849.1"/>
    </source>
</evidence>
<name>A0A7W4ZY08_9ACTN</name>
<gene>
    <name evidence="3" type="ORF">FHS41_007403</name>
</gene>
<dbReference type="GO" id="GO:0008233">
    <property type="term" value="F:peptidase activity"/>
    <property type="evidence" value="ECO:0007669"/>
    <property type="project" value="UniProtKB-KW"/>
</dbReference>
<sequence>MLILAGEHSSSGQLSYALERTLEAGHLAVVAAPDKGVLKTIIDPREEGWDPCEEFDALLLPGGRAAEYLRNIQGFRDTVRHFVEHDKPIGAIAEGARLLLTAGVTGRQLTGMDMIRSEIAHDNTYVAAGDVAVRDPNIVTASARPYYHVWMREFLPLLP</sequence>
<evidence type="ECO:0000256" key="1">
    <source>
        <dbReference type="ARBA" id="ARBA00008542"/>
    </source>
</evidence>
<dbReference type="EC" id="3.2.-.-" evidence="3"/>
<dbReference type="InterPro" id="IPR029062">
    <property type="entry name" value="Class_I_gatase-like"/>
</dbReference>
<feature type="domain" description="DJ-1/PfpI" evidence="2">
    <location>
        <begin position="5"/>
        <end position="155"/>
    </location>
</feature>
<keyword evidence="3" id="KW-0326">Glycosidase</keyword>
<dbReference type="RefSeq" id="WP_184598987.1">
    <property type="nucleotide sequence ID" value="NZ_BMUP01000002.1"/>
</dbReference>
<dbReference type="InterPro" id="IPR006286">
    <property type="entry name" value="C56_PfpI-like"/>
</dbReference>
<dbReference type="Pfam" id="PF01965">
    <property type="entry name" value="DJ-1_PfpI"/>
    <property type="match status" value="1"/>
</dbReference>
<evidence type="ECO:0000313" key="4">
    <source>
        <dbReference type="Proteomes" id="UP000572907"/>
    </source>
</evidence>
<dbReference type="GO" id="GO:0016798">
    <property type="term" value="F:hydrolase activity, acting on glycosyl bonds"/>
    <property type="evidence" value="ECO:0007669"/>
    <property type="project" value="UniProtKB-KW"/>
</dbReference>
<dbReference type="PANTHER" id="PTHR42733">
    <property type="entry name" value="DJ-1 PROTEIN"/>
    <property type="match status" value="1"/>
</dbReference>
<comment type="similarity">
    <text evidence="1">Belongs to the peptidase C56 family.</text>
</comment>